<feature type="transmembrane region" description="Helical" evidence="1">
    <location>
        <begin position="56"/>
        <end position="75"/>
    </location>
</feature>
<evidence type="ECO:0000313" key="5">
    <source>
        <dbReference type="Proteomes" id="UP000014148"/>
    </source>
</evidence>
<name>R2QYB5_9ENTE</name>
<organism evidence="2 4">
    <name type="scientific">Enterococcus malodoratus ATCC 43197</name>
    <dbReference type="NCBI Taxonomy" id="1158601"/>
    <lineage>
        <taxon>Bacteria</taxon>
        <taxon>Bacillati</taxon>
        <taxon>Bacillota</taxon>
        <taxon>Bacilli</taxon>
        <taxon>Lactobacillales</taxon>
        <taxon>Enterococcaceae</taxon>
        <taxon>Enterococcus</taxon>
    </lineage>
</organism>
<proteinExistence type="predicted"/>
<keyword evidence="5" id="KW-1185">Reference proteome</keyword>
<keyword evidence="1" id="KW-1133">Transmembrane helix</keyword>
<comment type="caution">
    <text evidence="2">The sequence shown here is derived from an EMBL/GenBank/DDBJ whole genome shotgun (WGS) entry which is preliminary data.</text>
</comment>
<dbReference type="EMBL" id="ASWA01000003">
    <property type="protein sequence ID" value="EOT67343.1"/>
    <property type="molecule type" value="Genomic_DNA"/>
</dbReference>
<dbReference type="EMBL" id="AJAK01000026">
    <property type="protein sequence ID" value="EOH73411.1"/>
    <property type="molecule type" value="Genomic_DNA"/>
</dbReference>
<gene>
    <name evidence="3" type="ORF">I585_02864</name>
    <name evidence="2" type="ORF">UAI_03680</name>
</gene>
<accession>R2QYB5</accession>
<evidence type="ECO:0000313" key="2">
    <source>
        <dbReference type="EMBL" id="EOH73411.1"/>
    </source>
</evidence>
<sequence>MHTSYKKPSERHELVQMINRVSMRELRKDLRNAKFLSVFSAVLTIGLYFVGTGYIVSAFCTILSYIFAKIIESALMRSQIN</sequence>
<reference evidence="2 4" key="1">
    <citation type="submission" date="2013-02" db="EMBL/GenBank/DDBJ databases">
        <title>The Genome Sequence of Enterococcus malodoratus ATCC_43197.</title>
        <authorList>
            <consortium name="The Broad Institute Genome Sequencing Platform"/>
            <consortium name="The Broad Institute Genome Sequencing Center for Infectious Disease"/>
            <person name="Earl A.M."/>
            <person name="Gilmore M.S."/>
            <person name="Lebreton F."/>
            <person name="Walker B."/>
            <person name="Young S.K."/>
            <person name="Zeng Q."/>
            <person name="Gargeya S."/>
            <person name="Fitzgerald M."/>
            <person name="Haas B."/>
            <person name="Abouelleil A."/>
            <person name="Alvarado L."/>
            <person name="Arachchi H.M."/>
            <person name="Berlin A.M."/>
            <person name="Chapman S.B."/>
            <person name="Dewar J."/>
            <person name="Goldberg J."/>
            <person name="Griggs A."/>
            <person name="Gujja S."/>
            <person name="Hansen M."/>
            <person name="Howarth C."/>
            <person name="Imamovic A."/>
            <person name="Larimer J."/>
            <person name="McCowan C."/>
            <person name="Murphy C."/>
            <person name="Neiman D."/>
            <person name="Pearson M."/>
            <person name="Priest M."/>
            <person name="Roberts A."/>
            <person name="Saif S."/>
            <person name="Shea T."/>
            <person name="Sisk P."/>
            <person name="Sykes S."/>
            <person name="Wortman J."/>
            <person name="Nusbaum C."/>
            <person name="Birren B."/>
        </authorList>
    </citation>
    <scope>NUCLEOTIDE SEQUENCE [LARGE SCALE GENOMIC DNA]</scope>
    <source>
        <strain evidence="2 4">ATCC 43197</strain>
    </source>
</reference>
<dbReference type="AlphaFoldDB" id="R2QYB5"/>
<dbReference type="Proteomes" id="UP000013783">
    <property type="component" value="Unassembled WGS sequence"/>
</dbReference>
<evidence type="ECO:0000313" key="4">
    <source>
        <dbReference type="Proteomes" id="UP000013783"/>
    </source>
</evidence>
<evidence type="ECO:0000313" key="3">
    <source>
        <dbReference type="EMBL" id="EOT67343.1"/>
    </source>
</evidence>
<protein>
    <submittedName>
        <fullName evidence="2">Uncharacterized protein</fullName>
    </submittedName>
</protein>
<dbReference type="Proteomes" id="UP000014148">
    <property type="component" value="Unassembled WGS sequence"/>
</dbReference>
<evidence type="ECO:0000256" key="1">
    <source>
        <dbReference type="SAM" id="Phobius"/>
    </source>
</evidence>
<keyword evidence="1" id="KW-0472">Membrane</keyword>
<reference evidence="3 5" key="2">
    <citation type="submission" date="2013-03" db="EMBL/GenBank/DDBJ databases">
        <title>The Genome Sequence of Enterococcus malodoratus ATCC_43197 (PacBio/Illumina hybrid assembly).</title>
        <authorList>
            <consortium name="The Broad Institute Genomics Platform"/>
            <consortium name="The Broad Institute Genome Sequencing Center for Infectious Disease"/>
            <person name="Earl A."/>
            <person name="Russ C."/>
            <person name="Gilmore M."/>
            <person name="Surin D."/>
            <person name="Walker B."/>
            <person name="Young S."/>
            <person name="Zeng Q."/>
            <person name="Gargeya S."/>
            <person name="Fitzgerald M."/>
            <person name="Haas B."/>
            <person name="Abouelleil A."/>
            <person name="Allen A.W."/>
            <person name="Alvarado L."/>
            <person name="Arachchi H.M."/>
            <person name="Berlin A.M."/>
            <person name="Chapman S.B."/>
            <person name="Gainer-Dewar J."/>
            <person name="Goldberg J."/>
            <person name="Griggs A."/>
            <person name="Gujja S."/>
            <person name="Hansen M."/>
            <person name="Howarth C."/>
            <person name="Imamovic A."/>
            <person name="Ireland A."/>
            <person name="Larimer J."/>
            <person name="McCowan C."/>
            <person name="Murphy C."/>
            <person name="Pearson M."/>
            <person name="Poon T.W."/>
            <person name="Priest M."/>
            <person name="Roberts A."/>
            <person name="Saif S."/>
            <person name="Shea T."/>
            <person name="Sisk P."/>
            <person name="Sykes S."/>
            <person name="Wortman J."/>
            <person name="Nusbaum C."/>
            <person name="Birren B."/>
        </authorList>
    </citation>
    <scope>NUCLEOTIDE SEQUENCE [LARGE SCALE GENOMIC DNA]</scope>
    <source>
        <strain evidence="3 5">ATCC 43197</strain>
    </source>
</reference>
<keyword evidence="1" id="KW-0812">Transmembrane</keyword>